<dbReference type="InterPro" id="IPR036390">
    <property type="entry name" value="WH_DNA-bd_sf"/>
</dbReference>
<protein>
    <submittedName>
        <fullName evidence="1">SUF system Fe-S cluster assembly regulator</fullName>
    </submittedName>
</protein>
<sequence>MIRLTKLADYAVVLMAHMAENPGAIHSASGIAAATLIPAPTVSKILGAMARSGLLKSHRGLNGGFELAHEPQDISIAHIVSVVDGPIALTDCTEESHMECDILGSCHMPAYWRKINGAIRHALEGVTLSDLTQTLPDFLAAFPSPEDAKPTEDRHDNI</sequence>
<dbReference type="InterPro" id="IPR036388">
    <property type="entry name" value="WH-like_DNA-bd_sf"/>
</dbReference>
<dbReference type="GO" id="GO:0005829">
    <property type="term" value="C:cytosol"/>
    <property type="evidence" value="ECO:0007669"/>
    <property type="project" value="TreeGrafter"/>
</dbReference>
<dbReference type="InterPro" id="IPR014290">
    <property type="entry name" value="SUF_FeS_clus_asmbl_reg"/>
</dbReference>
<dbReference type="PANTHER" id="PTHR33221">
    <property type="entry name" value="WINGED HELIX-TURN-HELIX TRANSCRIPTIONAL REGULATOR, RRF2 FAMILY"/>
    <property type="match status" value="1"/>
</dbReference>
<dbReference type="PANTHER" id="PTHR33221:SF2">
    <property type="entry name" value="TRANSCRIPTIONAL REGULATOR"/>
    <property type="match status" value="1"/>
</dbReference>
<gene>
    <name evidence="1" type="ORF">NYP16_00270</name>
</gene>
<dbReference type="RefSeq" id="WP_274942102.1">
    <property type="nucleotide sequence ID" value="NZ_JANWOI010000001.1"/>
</dbReference>
<dbReference type="SUPFAM" id="SSF46785">
    <property type="entry name" value="Winged helix' DNA-binding domain"/>
    <property type="match status" value="1"/>
</dbReference>
<evidence type="ECO:0000313" key="2">
    <source>
        <dbReference type="Proteomes" id="UP001141619"/>
    </source>
</evidence>
<reference evidence="1" key="1">
    <citation type="submission" date="2022-08" db="EMBL/GenBank/DDBJ databases">
        <authorList>
            <person name="Vandamme P."/>
            <person name="Hettiarachchi A."/>
            <person name="Peeters C."/>
            <person name="Cnockaert M."/>
            <person name="Carlier A."/>
        </authorList>
    </citation>
    <scope>NUCLEOTIDE SEQUENCE</scope>
    <source>
        <strain evidence="1">LMG 31809</strain>
    </source>
</reference>
<dbReference type="AlphaFoldDB" id="A0A9X3Z5W3"/>
<accession>A0A9X3Z5W3</accession>
<dbReference type="Pfam" id="PF02082">
    <property type="entry name" value="Rrf2"/>
    <property type="match status" value="1"/>
</dbReference>
<dbReference type="GO" id="GO:0003700">
    <property type="term" value="F:DNA-binding transcription factor activity"/>
    <property type="evidence" value="ECO:0007669"/>
    <property type="project" value="TreeGrafter"/>
</dbReference>
<keyword evidence="2" id="KW-1185">Reference proteome</keyword>
<dbReference type="Proteomes" id="UP001141619">
    <property type="component" value="Unassembled WGS sequence"/>
</dbReference>
<dbReference type="NCBIfam" id="TIGR00738">
    <property type="entry name" value="rrf2_super"/>
    <property type="match status" value="1"/>
</dbReference>
<dbReference type="InterPro" id="IPR000944">
    <property type="entry name" value="Tscrpt_reg_Rrf2"/>
</dbReference>
<dbReference type="EMBL" id="JANWOI010000001">
    <property type="protein sequence ID" value="MDA5192393.1"/>
    <property type="molecule type" value="Genomic_DNA"/>
</dbReference>
<comment type="caution">
    <text evidence="1">The sequence shown here is derived from an EMBL/GenBank/DDBJ whole genome shotgun (WGS) entry which is preliminary data.</text>
</comment>
<dbReference type="Gene3D" id="1.10.10.10">
    <property type="entry name" value="Winged helix-like DNA-binding domain superfamily/Winged helix DNA-binding domain"/>
    <property type="match status" value="1"/>
</dbReference>
<name>A0A9X3Z5W3_9PROT</name>
<organism evidence="1 2">
    <name type="scientific">Govanella unica</name>
    <dbReference type="NCBI Taxonomy" id="2975056"/>
    <lineage>
        <taxon>Bacteria</taxon>
        <taxon>Pseudomonadati</taxon>
        <taxon>Pseudomonadota</taxon>
        <taxon>Alphaproteobacteria</taxon>
        <taxon>Emcibacterales</taxon>
        <taxon>Govanellaceae</taxon>
        <taxon>Govanella</taxon>
    </lineage>
</organism>
<evidence type="ECO:0000313" key="1">
    <source>
        <dbReference type="EMBL" id="MDA5192393.1"/>
    </source>
</evidence>
<proteinExistence type="predicted"/>
<dbReference type="NCBIfam" id="TIGR02944">
    <property type="entry name" value="suf_reg_Xantho"/>
    <property type="match status" value="1"/>
</dbReference>
<dbReference type="PROSITE" id="PS51197">
    <property type="entry name" value="HTH_RRF2_2"/>
    <property type="match status" value="1"/>
</dbReference>
<reference evidence="1" key="2">
    <citation type="journal article" date="2023" name="Syst. Appl. Microbiol.">
        <title>Govania unica gen. nov., sp. nov., a rare biosphere bacterium that represents a novel family in the class Alphaproteobacteria.</title>
        <authorList>
            <person name="Vandamme P."/>
            <person name="Peeters C."/>
            <person name="Hettiarachchi A."/>
            <person name="Cnockaert M."/>
            <person name="Carlier A."/>
        </authorList>
    </citation>
    <scope>NUCLEOTIDE SEQUENCE</scope>
    <source>
        <strain evidence="1">LMG 31809</strain>
    </source>
</reference>